<sequence length="132" mass="15212">MQRRGFEEAVDLVVSKDPRYDRDAYTFLRESLEFTLKNSSSRSGSDDRHVSGQELMEGFRDFALQEFGPMAVTVFDEWGIRTTQDIGSMVFNLVEVGAFGKTEDDKLEDFQAGYDFHETFEKPFLPKSWATK</sequence>
<reference evidence="1 2" key="1">
    <citation type="submission" date="2020-12" db="EMBL/GenBank/DDBJ databases">
        <title>Sulforoseuscoccus oceanibium gen. nov., sp. nov., a representative of the phylum Verrucomicrobia with special cytoplasmic membrane, and proposal of Sulforoseuscoccusaceae fam. nov.</title>
        <authorList>
            <person name="Xi F."/>
        </authorList>
    </citation>
    <scope>NUCLEOTIDE SEQUENCE [LARGE SCALE GENOMIC DNA]</scope>
    <source>
        <strain evidence="1 2">T37</strain>
    </source>
</reference>
<dbReference type="NCBIfam" id="TIGR04138">
    <property type="entry name" value="Plancto_Ver_chp"/>
    <property type="match status" value="1"/>
</dbReference>
<protein>
    <submittedName>
        <fullName evidence="1">Uncharacterized protein</fullName>
    </submittedName>
</protein>
<proteinExistence type="predicted"/>
<dbReference type="AlphaFoldDB" id="A0A6B3L7F5"/>
<evidence type="ECO:0000313" key="2">
    <source>
        <dbReference type="Proteomes" id="UP000475117"/>
    </source>
</evidence>
<name>A0A6B3L7F5_9BACT</name>
<dbReference type="RefSeq" id="WP_164363579.1">
    <property type="nucleotide sequence ID" value="NZ_CP066776.1"/>
</dbReference>
<keyword evidence="2" id="KW-1185">Reference proteome</keyword>
<accession>A0A6B3L7F5</accession>
<organism evidence="1 2">
    <name type="scientific">Sulfuriroseicoccus oceanibius</name>
    <dbReference type="NCBI Taxonomy" id="2707525"/>
    <lineage>
        <taxon>Bacteria</taxon>
        <taxon>Pseudomonadati</taxon>
        <taxon>Verrucomicrobiota</taxon>
        <taxon>Verrucomicrobiia</taxon>
        <taxon>Verrucomicrobiales</taxon>
        <taxon>Verrucomicrobiaceae</taxon>
        <taxon>Sulfuriroseicoccus</taxon>
    </lineage>
</organism>
<gene>
    <name evidence="1" type="ORF">G3M56_008440</name>
</gene>
<dbReference type="KEGG" id="soa:G3M56_008440"/>
<dbReference type="Proteomes" id="UP000475117">
    <property type="component" value="Chromosome"/>
</dbReference>
<dbReference type="InterPro" id="IPR026406">
    <property type="entry name" value="Ver/Plancto_CHP"/>
</dbReference>
<evidence type="ECO:0000313" key="1">
    <source>
        <dbReference type="EMBL" id="QQL43924.1"/>
    </source>
</evidence>
<dbReference type="EMBL" id="CP066776">
    <property type="protein sequence ID" value="QQL43924.1"/>
    <property type="molecule type" value="Genomic_DNA"/>
</dbReference>